<keyword evidence="3" id="KW-0408">Iron</keyword>
<evidence type="ECO:0000256" key="4">
    <source>
        <dbReference type="ARBA" id="ARBA00025742"/>
    </source>
</evidence>
<reference evidence="6 7" key="1">
    <citation type="submission" date="2016-10" db="EMBL/GenBank/DDBJ databases">
        <authorList>
            <person name="de Groot N.N."/>
        </authorList>
    </citation>
    <scope>NUCLEOTIDE SEQUENCE [LARGE SCALE GENOMIC DNA]</scope>
    <source>
        <strain evidence="6 7">DSM 22024</strain>
    </source>
</reference>
<dbReference type="InterPro" id="IPR029052">
    <property type="entry name" value="Metallo-depent_PP-like"/>
</dbReference>
<dbReference type="InterPro" id="IPR004843">
    <property type="entry name" value="Calcineurin-like_PHP"/>
</dbReference>
<dbReference type="Proteomes" id="UP000198983">
    <property type="component" value="Chromosome I"/>
</dbReference>
<dbReference type="PANTHER" id="PTHR42988:SF2">
    <property type="entry name" value="CYCLIC NUCLEOTIDE PHOSPHODIESTERASE CBUA0032-RELATED"/>
    <property type="match status" value="1"/>
</dbReference>
<proteinExistence type="inferred from homology"/>
<organism evidence="6 7">
    <name type="scientific">Actinopolymorpha singaporensis</name>
    <dbReference type="NCBI Taxonomy" id="117157"/>
    <lineage>
        <taxon>Bacteria</taxon>
        <taxon>Bacillati</taxon>
        <taxon>Actinomycetota</taxon>
        <taxon>Actinomycetes</taxon>
        <taxon>Propionibacteriales</taxon>
        <taxon>Actinopolymorphaceae</taxon>
        <taxon>Actinopolymorpha</taxon>
    </lineage>
</organism>
<dbReference type="SUPFAM" id="SSF56300">
    <property type="entry name" value="Metallo-dependent phosphatases"/>
    <property type="match status" value="1"/>
</dbReference>
<keyword evidence="1" id="KW-0479">Metal-binding</keyword>
<dbReference type="OrthoDB" id="5241795at2"/>
<dbReference type="Gene3D" id="3.60.21.10">
    <property type="match status" value="1"/>
</dbReference>
<gene>
    <name evidence="6" type="ORF">SAMN04489717_0309</name>
</gene>
<evidence type="ECO:0000313" key="7">
    <source>
        <dbReference type="Proteomes" id="UP000198983"/>
    </source>
</evidence>
<comment type="similarity">
    <text evidence="4">Belongs to the cyclic nucleotide phosphodiesterase class-III family.</text>
</comment>
<keyword evidence="7" id="KW-1185">Reference proteome</keyword>
<dbReference type="GO" id="GO:0046872">
    <property type="term" value="F:metal ion binding"/>
    <property type="evidence" value="ECO:0007669"/>
    <property type="project" value="UniProtKB-KW"/>
</dbReference>
<evidence type="ECO:0000256" key="3">
    <source>
        <dbReference type="ARBA" id="ARBA00023004"/>
    </source>
</evidence>
<evidence type="ECO:0000313" key="6">
    <source>
        <dbReference type="EMBL" id="SDR73285.1"/>
    </source>
</evidence>
<dbReference type="EMBL" id="LT629732">
    <property type="protein sequence ID" value="SDR73285.1"/>
    <property type="molecule type" value="Genomic_DNA"/>
</dbReference>
<evidence type="ECO:0000259" key="5">
    <source>
        <dbReference type="Pfam" id="PF00149"/>
    </source>
</evidence>
<dbReference type="InterPro" id="IPR050884">
    <property type="entry name" value="CNP_phosphodiesterase-III"/>
</dbReference>
<dbReference type="AlphaFoldDB" id="A0A1H1LGY0"/>
<dbReference type="STRING" id="117157.SAMN04489717_0309"/>
<dbReference type="RefSeq" id="WP_092649857.1">
    <property type="nucleotide sequence ID" value="NZ_LT629732.1"/>
</dbReference>
<protein>
    <submittedName>
        <fullName evidence="6">3',5'-cyclic AMP phosphodiesterase CpdA</fullName>
    </submittedName>
</protein>
<name>A0A1H1LGY0_9ACTN</name>
<accession>A0A1H1LGY0</accession>
<sequence>MRILHISDLHVEPAPEERLPGLMASLDRDRDPLRRVGAELMIVSGDLTTYGSSRPEHLALAREWLDSLDIPYLAVPGNHDLGPSPARGERSPVQEAYEDVPYARTGYGRTFGTDPVQVRDLGELRVVGVGVREDDPDGALPRLAETLSADTRPVILVGHYPLAPTRDPKPHEEFGSEAFVPHTGAALLDLVRRHPNVRLYACGHVHVTSVRQLAPHCTQVTAGSLGQGASTYRVYDVDPAGLTYATALGAGPLGFWHTVDPNLSGEFSLGTSAERSGRLAW</sequence>
<dbReference type="Pfam" id="PF00149">
    <property type="entry name" value="Metallophos"/>
    <property type="match status" value="1"/>
</dbReference>
<evidence type="ECO:0000256" key="2">
    <source>
        <dbReference type="ARBA" id="ARBA00022801"/>
    </source>
</evidence>
<feature type="domain" description="Calcineurin-like phosphoesterase" evidence="5">
    <location>
        <begin position="1"/>
        <end position="207"/>
    </location>
</feature>
<dbReference type="PANTHER" id="PTHR42988">
    <property type="entry name" value="PHOSPHOHYDROLASE"/>
    <property type="match status" value="1"/>
</dbReference>
<keyword evidence="2" id="KW-0378">Hydrolase</keyword>
<dbReference type="GO" id="GO:0016787">
    <property type="term" value="F:hydrolase activity"/>
    <property type="evidence" value="ECO:0007669"/>
    <property type="project" value="UniProtKB-KW"/>
</dbReference>
<evidence type="ECO:0000256" key="1">
    <source>
        <dbReference type="ARBA" id="ARBA00022723"/>
    </source>
</evidence>